<evidence type="ECO:0000256" key="15">
    <source>
        <dbReference type="ARBA" id="ARBA00023140"/>
    </source>
</evidence>
<dbReference type="VEuPathDB" id="VectorBase:LDEU004976"/>
<dbReference type="Pfam" id="PF04030">
    <property type="entry name" value="ALO"/>
    <property type="match status" value="1"/>
</dbReference>
<comment type="function">
    <text evidence="2 17">Oxidizes L-gulono-1,4-lactone to hydrogen peroxide and L-xylo-hexulonolactone which spontaneously isomerizes to L-ascorbate.</text>
</comment>
<evidence type="ECO:0000256" key="5">
    <source>
        <dbReference type="ARBA" id="ARBA00005466"/>
    </source>
</evidence>
<keyword evidence="11 17" id="KW-0274">FAD</keyword>
<evidence type="ECO:0000256" key="7">
    <source>
        <dbReference type="ARBA" id="ARBA00017520"/>
    </source>
</evidence>
<comment type="cofactor">
    <cofactor evidence="1 17">
        <name>FAD</name>
        <dbReference type="ChEBI" id="CHEBI:57692"/>
    </cofactor>
</comment>
<keyword evidence="9" id="KW-0812">Transmembrane</keyword>
<dbReference type="InterPro" id="IPR016166">
    <property type="entry name" value="FAD-bd_PCMH"/>
</dbReference>
<dbReference type="PROSITE" id="PS51387">
    <property type="entry name" value="FAD_PCMH"/>
    <property type="match status" value="1"/>
</dbReference>
<dbReference type="InterPro" id="IPR030654">
    <property type="entry name" value="Sugar_lactone_oxidase"/>
</dbReference>
<evidence type="ECO:0000256" key="11">
    <source>
        <dbReference type="ARBA" id="ARBA00022827"/>
    </source>
</evidence>
<keyword evidence="17" id="KW-0060">Ascorbate biosynthesis</keyword>
<dbReference type="PIRSF" id="PIRSF000136">
    <property type="entry name" value="LGO_GLO"/>
    <property type="match status" value="1"/>
</dbReference>
<comment type="caution">
    <text evidence="19">The sequence shown here is derived from an EMBL/GenBank/DDBJ whole genome shotgun (WGS) entry which is preliminary data.</text>
</comment>
<organism evidence="19 20">
    <name type="scientific">Leptotrombidium deliense</name>
    <dbReference type="NCBI Taxonomy" id="299467"/>
    <lineage>
        <taxon>Eukaryota</taxon>
        <taxon>Metazoa</taxon>
        <taxon>Ecdysozoa</taxon>
        <taxon>Arthropoda</taxon>
        <taxon>Chelicerata</taxon>
        <taxon>Arachnida</taxon>
        <taxon>Acari</taxon>
        <taxon>Acariformes</taxon>
        <taxon>Trombidiformes</taxon>
        <taxon>Prostigmata</taxon>
        <taxon>Anystina</taxon>
        <taxon>Parasitengona</taxon>
        <taxon>Trombiculoidea</taxon>
        <taxon>Trombiculidae</taxon>
        <taxon>Leptotrombidium</taxon>
    </lineage>
</organism>
<evidence type="ECO:0000256" key="14">
    <source>
        <dbReference type="ARBA" id="ARBA00023002"/>
    </source>
</evidence>
<dbReference type="InterPro" id="IPR006094">
    <property type="entry name" value="Oxid_FAD_bind_N"/>
</dbReference>
<dbReference type="NCBIfam" id="TIGR01678">
    <property type="entry name" value="FAD_lactone_ox"/>
    <property type="match status" value="1"/>
</dbReference>
<gene>
    <name evidence="19" type="ORF">B4U80_03520</name>
</gene>
<name>A0A443SHS1_9ACAR</name>
<dbReference type="Gene3D" id="3.30.465.10">
    <property type="match status" value="1"/>
</dbReference>
<dbReference type="Proteomes" id="UP000288716">
    <property type="component" value="Unassembled WGS sequence"/>
</dbReference>
<evidence type="ECO:0000256" key="12">
    <source>
        <dbReference type="ARBA" id="ARBA00022848"/>
    </source>
</evidence>
<dbReference type="Gene3D" id="3.30.70.2520">
    <property type="match status" value="1"/>
</dbReference>
<dbReference type="InterPro" id="IPR007173">
    <property type="entry name" value="ALO_C"/>
</dbReference>
<keyword evidence="12 17" id="KW-0492">Microsome</keyword>
<feature type="domain" description="FAD-binding PCMH-type" evidence="18">
    <location>
        <begin position="19"/>
        <end position="189"/>
    </location>
</feature>
<evidence type="ECO:0000256" key="16">
    <source>
        <dbReference type="ARBA" id="ARBA00048083"/>
    </source>
</evidence>
<dbReference type="AlphaFoldDB" id="A0A443SHS1"/>
<dbReference type="GO" id="GO:0071949">
    <property type="term" value="F:FAD binding"/>
    <property type="evidence" value="ECO:0007669"/>
    <property type="project" value="UniProtKB-UniRule"/>
</dbReference>
<proteinExistence type="inferred from homology"/>
<dbReference type="EC" id="1.1.3.8" evidence="6 17"/>
<dbReference type="PANTHER" id="PTHR43762:SF8">
    <property type="entry name" value="L-GULONOLACTONE OXIDASE"/>
    <property type="match status" value="1"/>
</dbReference>
<dbReference type="GO" id="GO:0019853">
    <property type="term" value="P:L-ascorbic acid biosynthetic process"/>
    <property type="evidence" value="ECO:0007669"/>
    <property type="project" value="UniProtKB-KW"/>
</dbReference>
<dbReference type="InterPro" id="IPR006093">
    <property type="entry name" value="Oxy_OxRdtase_FAD_BS"/>
</dbReference>
<comment type="pathway">
    <text evidence="4 17">Cofactor biosynthesis; L-ascorbate biosynthesis via UDP-alpha-D-glucuronate pathway; L-ascorbate from UDP-alpha-D-glucuronate: step 4/4.</text>
</comment>
<evidence type="ECO:0000256" key="6">
    <source>
        <dbReference type="ARBA" id="ARBA00013121"/>
    </source>
</evidence>
<evidence type="ECO:0000256" key="1">
    <source>
        <dbReference type="ARBA" id="ARBA00001974"/>
    </source>
</evidence>
<keyword evidence="10 17" id="KW-0256">Endoplasmic reticulum</keyword>
<dbReference type="InterPro" id="IPR016169">
    <property type="entry name" value="FAD-bd_PCMH_sub2"/>
</dbReference>
<keyword evidence="20" id="KW-1185">Reference proteome</keyword>
<evidence type="ECO:0000256" key="9">
    <source>
        <dbReference type="ARBA" id="ARBA00022692"/>
    </source>
</evidence>
<sequence length="442" mass="51505">MVESKGLVGFEFENWSQTYSCSPELFFLPRNVEELREIVLSAKANRKKVRIVGCGHSPSDLMCTNDYMVSLRYFNNVLKIDENRCLVKVEAGITLTELNCHLRNHNLALSILGSISEVTIGGAICTATHGSGIKFNVLSNYVQELELITSSGDCIKCSRSEKIDLFLSSLCGLGAIGIIINVTMKCEPSFLLYQSIYPSTLDEVLTELNDHIQSSDHFRFLWFPHTDYTSVWHTSRIYNKAITKPNKFESIYNWIIDYAIGYYSLEFCYWVSTFFPQLVPFINRLFFHILYNRNRERVDVSDNVFTFECLFRQYVNEWSIPRRYINASNIHAHFPVEVRFVKADDIYLSPAYGRDSCYINVIMYRPYGKHVDKDEYWNNYEQIMRECGGRPHWAKAHTVTAVDFVKMYPYFRAWALVRKRIDPLNMFGNAYLDRVFETFPPD</sequence>
<dbReference type="GO" id="GO:0005777">
    <property type="term" value="C:peroxisome"/>
    <property type="evidence" value="ECO:0007669"/>
    <property type="project" value="UniProtKB-SubCell"/>
</dbReference>
<keyword evidence="15" id="KW-0576">Peroxisome</keyword>
<dbReference type="OrthoDB" id="415825at2759"/>
<dbReference type="GO" id="GO:0005789">
    <property type="term" value="C:endoplasmic reticulum membrane"/>
    <property type="evidence" value="ECO:0007669"/>
    <property type="project" value="UniProtKB-SubCell"/>
</dbReference>
<dbReference type="InterPro" id="IPR036318">
    <property type="entry name" value="FAD-bd_PCMH-like_sf"/>
</dbReference>
<comment type="subcellular location">
    <subcellularLocation>
        <location evidence="17">Microsome membrane</location>
        <topology evidence="17">Single-pass membrane protein</topology>
    </subcellularLocation>
    <subcellularLocation>
        <location evidence="17">Endoplasmic reticulum membrane</location>
        <topology evidence="17">Single-pass membrane protein</topology>
    </subcellularLocation>
    <subcellularLocation>
        <location evidence="3">Peroxisome</location>
    </subcellularLocation>
</comment>
<dbReference type="UniPathway" id="UPA00991">
    <property type="reaction ID" value="UER00939"/>
</dbReference>
<dbReference type="SUPFAM" id="SSF56176">
    <property type="entry name" value="FAD-binding/transporter-associated domain-like"/>
    <property type="match status" value="1"/>
</dbReference>
<dbReference type="STRING" id="299467.A0A443SHS1"/>
<dbReference type="EMBL" id="NCKV01002273">
    <property type="protein sequence ID" value="RWS27066.1"/>
    <property type="molecule type" value="Genomic_DNA"/>
</dbReference>
<dbReference type="GO" id="GO:0003885">
    <property type="term" value="F:D-arabinono-1,4-lactone oxidase activity"/>
    <property type="evidence" value="ECO:0007669"/>
    <property type="project" value="UniProtKB-UniRule"/>
</dbReference>
<evidence type="ECO:0000313" key="20">
    <source>
        <dbReference type="Proteomes" id="UP000288716"/>
    </source>
</evidence>
<dbReference type="InterPro" id="IPR010031">
    <property type="entry name" value="FAD_lactone_oxidase-like"/>
</dbReference>
<evidence type="ECO:0000256" key="8">
    <source>
        <dbReference type="ARBA" id="ARBA00022630"/>
    </source>
</evidence>
<dbReference type="PROSITE" id="PS00862">
    <property type="entry name" value="OX2_COVAL_FAD"/>
    <property type="match status" value="1"/>
</dbReference>
<keyword evidence="13" id="KW-0472">Membrane</keyword>
<dbReference type="PANTHER" id="PTHR43762">
    <property type="entry name" value="L-GULONOLACTONE OXIDASE"/>
    <property type="match status" value="1"/>
</dbReference>
<dbReference type="GO" id="GO:0050105">
    <property type="term" value="F:L-gulonolactone oxidase activity"/>
    <property type="evidence" value="ECO:0007669"/>
    <property type="project" value="UniProtKB-EC"/>
</dbReference>
<comment type="similarity">
    <text evidence="5 17">Belongs to the oxygen-dependent FAD-linked oxidoreductase family.</text>
</comment>
<dbReference type="Gene3D" id="3.30.43.10">
    <property type="entry name" value="Uridine Diphospho-n-acetylenolpyruvylglucosamine Reductase, domain 2"/>
    <property type="match status" value="1"/>
</dbReference>
<evidence type="ECO:0000256" key="3">
    <source>
        <dbReference type="ARBA" id="ARBA00004275"/>
    </source>
</evidence>
<evidence type="ECO:0000256" key="10">
    <source>
        <dbReference type="ARBA" id="ARBA00022824"/>
    </source>
</evidence>
<keyword evidence="14 17" id="KW-0560">Oxidoreductase</keyword>
<reference evidence="19 20" key="1">
    <citation type="journal article" date="2018" name="Gigascience">
        <title>Genomes of trombidid mites reveal novel predicted allergens and laterally-transferred genes associated with secondary metabolism.</title>
        <authorList>
            <person name="Dong X."/>
            <person name="Chaisiri K."/>
            <person name="Xia D."/>
            <person name="Armstrong S.D."/>
            <person name="Fang Y."/>
            <person name="Donnelly M.J."/>
            <person name="Kadowaki T."/>
            <person name="McGarry J.W."/>
            <person name="Darby A.C."/>
            <person name="Makepeace B.L."/>
        </authorList>
    </citation>
    <scope>NUCLEOTIDE SEQUENCE [LARGE SCALE GENOMIC DNA]</scope>
    <source>
        <strain evidence="19">UoL-UT</strain>
    </source>
</reference>
<evidence type="ECO:0000256" key="13">
    <source>
        <dbReference type="ARBA" id="ARBA00022989"/>
    </source>
</evidence>
<evidence type="ECO:0000256" key="2">
    <source>
        <dbReference type="ARBA" id="ARBA00003303"/>
    </source>
</evidence>
<keyword evidence="13" id="KW-1133">Transmembrane helix</keyword>
<evidence type="ECO:0000313" key="19">
    <source>
        <dbReference type="EMBL" id="RWS27066.1"/>
    </source>
</evidence>
<evidence type="ECO:0000256" key="4">
    <source>
        <dbReference type="ARBA" id="ARBA00004764"/>
    </source>
</evidence>
<comment type="catalytic activity">
    <reaction evidence="16 17">
        <text>L-gulono-1,4-lactone + O2 = L-ascorbate + H2O2 + H(+)</text>
        <dbReference type="Rhea" id="RHEA:32363"/>
        <dbReference type="ChEBI" id="CHEBI:15378"/>
        <dbReference type="ChEBI" id="CHEBI:15379"/>
        <dbReference type="ChEBI" id="CHEBI:16240"/>
        <dbReference type="ChEBI" id="CHEBI:17587"/>
        <dbReference type="ChEBI" id="CHEBI:38290"/>
        <dbReference type="EC" id="1.1.3.8"/>
    </reaction>
</comment>
<evidence type="ECO:0000259" key="18">
    <source>
        <dbReference type="PROSITE" id="PS51387"/>
    </source>
</evidence>
<dbReference type="InterPro" id="IPR016167">
    <property type="entry name" value="FAD-bd_PCMH_sub1"/>
</dbReference>
<accession>A0A443SHS1</accession>
<dbReference type="Pfam" id="PF01565">
    <property type="entry name" value="FAD_binding_4"/>
    <property type="match status" value="1"/>
</dbReference>
<evidence type="ECO:0000256" key="17">
    <source>
        <dbReference type="RuleBase" id="RU367158"/>
    </source>
</evidence>
<protein>
    <recommendedName>
        <fullName evidence="7 17">L-gulonolactone oxidase</fullName>
        <shortName evidence="17">LGO</shortName>
        <ecNumber evidence="6 17">1.1.3.8</ecNumber>
    </recommendedName>
</protein>
<keyword evidence="8 17" id="KW-0285">Flavoprotein</keyword>